<accession>A0A248VYZ5</accession>
<reference evidence="1 2" key="1">
    <citation type="submission" date="2017-08" db="EMBL/GenBank/DDBJ databases">
        <title>Identification and genetic characteristics of simultaneous BTEX- and naphthalene-degrading Paraburkholderia sp. BN5 isolated from petroleum-contaminated soil.</title>
        <authorList>
            <person name="Lee Y."/>
            <person name="Jeon C.O."/>
        </authorList>
    </citation>
    <scope>NUCLEOTIDE SEQUENCE [LARGE SCALE GENOMIC DNA]</scope>
    <source>
        <strain evidence="1 2">BN5</strain>
        <plasmid evidence="1 2">pBN4</plasmid>
    </source>
</reference>
<evidence type="ECO:0000313" key="1">
    <source>
        <dbReference type="EMBL" id="ASW04259.1"/>
    </source>
</evidence>
<name>A0A248VYZ5_9BURK</name>
<dbReference type="KEGG" id="parb:CJU94_39610"/>
<dbReference type="AlphaFoldDB" id="A0A248VYZ5"/>
<organism evidence="1 2">
    <name type="scientific">Paraburkholderia aromaticivorans</name>
    <dbReference type="NCBI Taxonomy" id="2026199"/>
    <lineage>
        <taxon>Bacteria</taxon>
        <taxon>Pseudomonadati</taxon>
        <taxon>Pseudomonadota</taxon>
        <taxon>Betaproteobacteria</taxon>
        <taxon>Burkholderiales</taxon>
        <taxon>Burkholderiaceae</taxon>
        <taxon>Paraburkholderia</taxon>
    </lineage>
</organism>
<evidence type="ECO:0000313" key="2">
    <source>
        <dbReference type="Proteomes" id="UP000215158"/>
    </source>
</evidence>
<dbReference type="Proteomes" id="UP000215158">
    <property type="component" value="Plasmid pBN4"/>
</dbReference>
<sequence>MQVRTLAQAIAFGEVAAEYQQLRREYPTIRALTIKRYIHDDEGLTLEQFECATERGHKWSYSGSAYGGDDDSYFGEGRCYCCHCGADGDA</sequence>
<dbReference type="OrthoDB" id="9098855at2"/>
<keyword evidence="1" id="KW-0614">Plasmid</keyword>
<dbReference type="RefSeq" id="WP_007183083.1">
    <property type="nucleotide sequence ID" value="NZ_CP022994.1"/>
</dbReference>
<keyword evidence="2" id="KW-1185">Reference proteome</keyword>
<protein>
    <submittedName>
        <fullName evidence="1">Uncharacterized protein</fullName>
    </submittedName>
</protein>
<gene>
    <name evidence="1" type="ORF">CJU94_39610</name>
</gene>
<proteinExistence type="predicted"/>
<dbReference type="EMBL" id="CP022994">
    <property type="protein sequence ID" value="ASW04259.1"/>
    <property type="molecule type" value="Genomic_DNA"/>
</dbReference>
<geneLocation type="plasmid" evidence="1 2">
    <name>pBN4</name>
</geneLocation>